<gene>
    <name evidence="4" type="ORF">C0099_03985</name>
</gene>
<sequence>MDKQTPALTQPPPADDREDAAQAASDETRAEQAATAEEAEAARPAETASAETPPPAPPRPAQASASGGSRAGLVLAVLALIGVGVLGWQLWELRQASSGMRTEIADRLATADNRAAEARALAQSARESIESMQGRFGALESKVAETEGQAAALESLYQEFSRSRSERALAEVAQAITIANQQLRLAGNFEAALIALQSAESRLAAPEMGHMQDLRRALLTDIDAIKAHPQVDVSGFAMRLELLFERLQKLPLAYTVEPQGTPPAMDSEPIEPAPADASDVEVWWRNALGLVRELGADAWNEMRGMIRLERMDQADPALLAPSQGDFLRENVKLRVLTARLALLAGDARTYAADLEAARELVARFFDPRDARVQHVLAEFDELASVDLQAETPSLTATFSALSMARERLSAGSAPDAAGSER</sequence>
<dbReference type="Proteomes" id="UP000242205">
    <property type="component" value="Chromosome"/>
</dbReference>
<dbReference type="OrthoDB" id="9787650at2"/>
<dbReference type="AlphaFoldDB" id="A0A2I6S4I5"/>
<feature type="region of interest" description="Disordered" evidence="2">
    <location>
        <begin position="1"/>
        <end position="66"/>
    </location>
</feature>
<dbReference type="Pfam" id="PF04375">
    <property type="entry name" value="HemX"/>
    <property type="match status" value="1"/>
</dbReference>
<evidence type="ECO:0008006" key="6">
    <source>
        <dbReference type="Google" id="ProtNLM"/>
    </source>
</evidence>
<name>A0A2I6S4I5_9RHOO</name>
<protein>
    <recommendedName>
        <fullName evidence="6">Heme biosynthesis operon protein HemX</fullName>
    </recommendedName>
</protein>
<proteinExistence type="predicted"/>
<evidence type="ECO:0000256" key="3">
    <source>
        <dbReference type="SAM" id="Phobius"/>
    </source>
</evidence>
<dbReference type="InterPro" id="IPR007470">
    <property type="entry name" value="HemX"/>
</dbReference>
<evidence type="ECO:0000256" key="1">
    <source>
        <dbReference type="SAM" id="Coils"/>
    </source>
</evidence>
<feature type="coiled-coil region" evidence="1">
    <location>
        <begin position="108"/>
        <end position="135"/>
    </location>
</feature>
<accession>A0A2I6S4I5</accession>
<evidence type="ECO:0000313" key="5">
    <source>
        <dbReference type="Proteomes" id="UP000242205"/>
    </source>
</evidence>
<evidence type="ECO:0000313" key="4">
    <source>
        <dbReference type="EMBL" id="AUN94173.1"/>
    </source>
</evidence>
<dbReference type="EMBL" id="CP025682">
    <property type="protein sequence ID" value="AUN94173.1"/>
    <property type="molecule type" value="Genomic_DNA"/>
</dbReference>
<keyword evidence="5" id="KW-1185">Reference proteome</keyword>
<keyword evidence="1" id="KW-0175">Coiled coil</keyword>
<dbReference type="KEGG" id="atw:C0099_03985"/>
<evidence type="ECO:0000256" key="2">
    <source>
        <dbReference type="SAM" id="MobiDB-lite"/>
    </source>
</evidence>
<reference evidence="4 5" key="1">
    <citation type="submission" date="2018-01" db="EMBL/GenBank/DDBJ databases">
        <authorList>
            <person name="Fu G.-Y."/>
        </authorList>
    </citation>
    <scope>NUCLEOTIDE SEQUENCE [LARGE SCALE GENOMIC DNA]</scope>
    <source>
        <strain evidence="4 5">SY39</strain>
    </source>
</reference>
<organism evidence="4 5">
    <name type="scientific">Pseudazoarcus pumilus</name>
    <dbReference type="NCBI Taxonomy" id="2067960"/>
    <lineage>
        <taxon>Bacteria</taxon>
        <taxon>Pseudomonadati</taxon>
        <taxon>Pseudomonadota</taxon>
        <taxon>Betaproteobacteria</taxon>
        <taxon>Rhodocyclales</taxon>
        <taxon>Zoogloeaceae</taxon>
        <taxon>Pseudazoarcus</taxon>
    </lineage>
</organism>
<dbReference type="PANTHER" id="PTHR38043">
    <property type="entry name" value="PROTEIN HEMX"/>
    <property type="match status" value="1"/>
</dbReference>
<feature type="compositionally biased region" description="Low complexity" evidence="2">
    <location>
        <begin position="31"/>
        <end position="51"/>
    </location>
</feature>
<keyword evidence="3" id="KW-0812">Transmembrane</keyword>
<keyword evidence="3" id="KW-1133">Transmembrane helix</keyword>
<dbReference type="RefSeq" id="WP_102246245.1">
    <property type="nucleotide sequence ID" value="NZ_CP025682.1"/>
</dbReference>
<feature type="transmembrane region" description="Helical" evidence="3">
    <location>
        <begin position="71"/>
        <end position="91"/>
    </location>
</feature>
<dbReference type="PANTHER" id="PTHR38043:SF1">
    <property type="entry name" value="PROTEIN HEMX"/>
    <property type="match status" value="1"/>
</dbReference>
<keyword evidence="3" id="KW-0472">Membrane</keyword>